<dbReference type="InterPro" id="IPR045002">
    <property type="entry name" value="Ech1-like"/>
</dbReference>
<dbReference type="CDD" id="cd06558">
    <property type="entry name" value="crotonase-like"/>
    <property type="match status" value="1"/>
</dbReference>
<dbReference type="HOGENOM" id="CLU_009834_7_0_1"/>
<organism evidence="6 7">
    <name type="scientific">Drechslerella stenobrocha 248</name>
    <dbReference type="NCBI Taxonomy" id="1043628"/>
    <lineage>
        <taxon>Eukaryota</taxon>
        <taxon>Fungi</taxon>
        <taxon>Dikarya</taxon>
        <taxon>Ascomycota</taxon>
        <taxon>Pezizomycotina</taxon>
        <taxon>Orbiliomycetes</taxon>
        <taxon>Orbiliales</taxon>
        <taxon>Orbiliaceae</taxon>
        <taxon>Drechslerella</taxon>
    </lineage>
</organism>
<keyword evidence="4" id="KW-0443">Lipid metabolism</keyword>
<accession>W7HS31</accession>
<name>W7HS31_9PEZI</name>
<dbReference type="Gene3D" id="3.90.226.10">
    <property type="entry name" value="2-enoyl-CoA Hydratase, Chain A, domain 1"/>
    <property type="match status" value="1"/>
</dbReference>
<dbReference type="InterPro" id="IPR014748">
    <property type="entry name" value="Enoyl-CoA_hydra_C"/>
</dbReference>
<sequence>MPQTYNYDQYNVSFPQDGVAVVEINRADAMNAFTPNMILNIGKIFNQLATDEDCRAIVLTGAGDKAFTAGLDLKQTSLAGSGGKDSARTMISELRPLLLSFQNAVTQAEKCLKPIISVMHGYSFGMAIDLTTATDIRICTSDVKLSVKEVDIGLAADVGSLSRLVKIVGSMSWVKDICCSARIFGADEALRQGLVSAVYKDKKEALAAALKLAGLIASKSPVAVQSTKEILNYSVDHPIEHGLRYTAAWNSGALQTADIPEAVKASLTKTTPRFAKL</sequence>
<evidence type="ECO:0008006" key="8">
    <source>
        <dbReference type="Google" id="ProtNLM"/>
    </source>
</evidence>
<evidence type="ECO:0000313" key="6">
    <source>
        <dbReference type="EMBL" id="EWC46896.1"/>
    </source>
</evidence>
<dbReference type="Pfam" id="PF00378">
    <property type="entry name" value="ECH_1"/>
    <property type="match status" value="1"/>
</dbReference>
<evidence type="ECO:0000256" key="2">
    <source>
        <dbReference type="ARBA" id="ARBA00005254"/>
    </source>
</evidence>
<comment type="similarity">
    <text evidence="2">Belongs to the enoyl-CoA hydratase/isomerase family.</text>
</comment>
<evidence type="ECO:0000313" key="7">
    <source>
        <dbReference type="Proteomes" id="UP000024837"/>
    </source>
</evidence>
<dbReference type="GO" id="GO:0005739">
    <property type="term" value="C:mitochondrion"/>
    <property type="evidence" value="ECO:0007669"/>
    <property type="project" value="TreeGrafter"/>
</dbReference>
<evidence type="ECO:0000256" key="5">
    <source>
        <dbReference type="ARBA" id="ARBA00023235"/>
    </source>
</evidence>
<protein>
    <recommendedName>
        <fullName evidence="8">Enoyl-CoA hydratase</fullName>
    </recommendedName>
</protein>
<keyword evidence="7" id="KW-1185">Reference proteome</keyword>
<evidence type="ECO:0000256" key="4">
    <source>
        <dbReference type="ARBA" id="ARBA00023098"/>
    </source>
</evidence>
<dbReference type="PANTHER" id="PTHR43149:SF1">
    <property type="entry name" value="DELTA(3,5)-DELTA(2,4)-DIENOYL-COA ISOMERASE, MITOCHONDRIAL"/>
    <property type="match status" value="1"/>
</dbReference>
<dbReference type="UniPathway" id="UPA00659"/>
<dbReference type="FunFam" id="1.10.12.10:FF:000004">
    <property type="entry name" value="Delta3,5-delta2,4-dienoyl-CoA isomerase"/>
    <property type="match status" value="1"/>
</dbReference>
<dbReference type="InterPro" id="IPR029045">
    <property type="entry name" value="ClpP/crotonase-like_dom_sf"/>
</dbReference>
<reference evidence="6 7" key="1">
    <citation type="submission" date="2013-05" db="EMBL/GenBank/DDBJ databases">
        <title>Drechslerella stenobrocha genome reveals carnivorous origination and mechanical trapping mechanism of predatory fungi.</title>
        <authorList>
            <person name="Liu X."/>
            <person name="Zhang W."/>
            <person name="Liu K."/>
        </authorList>
    </citation>
    <scope>NUCLEOTIDE SEQUENCE [LARGE SCALE GENOMIC DNA]</scope>
    <source>
        <strain evidence="6 7">248</strain>
    </source>
</reference>
<dbReference type="AlphaFoldDB" id="W7HS31"/>
<keyword evidence="5" id="KW-0413">Isomerase</keyword>
<dbReference type="PANTHER" id="PTHR43149">
    <property type="entry name" value="ENOYL-COA HYDRATASE"/>
    <property type="match status" value="1"/>
</dbReference>
<dbReference type="SUPFAM" id="SSF52096">
    <property type="entry name" value="ClpP/crotonase"/>
    <property type="match status" value="1"/>
</dbReference>
<dbReference type="OrthoDB" id="14970at2759"/>
<dbReference type="EMBL" id="KI966414">
    <property type="protein sequence ID" value="EWC46896.1"/>
    <property type="molecule type" value="Genomic_DNA"/>
</dbReference>
<dbReference type="GO" id="GO:0006635">
    <property type="term" value="P:fatty acid beta-oxidation"/>
    <property type="evidence" value="ECO:0007669"/>
    <property type="project" value="UniProtKB-UniPathway"/>
</dbReference>
<evidence type="ECO:0000256" key="1">
    <source>
        <dbReference type="ARBA" id="ARBA00005005"/>
    </source>
</evidence>
<dbReference type="InterPro" id="IPR001753">
    <property type="entry name" value="Enoyl-CoA_hydra/iso"/>
</dbReference>
<comment type="pathway">
    <text evidence="1">Lipid metabolism; fatty acid beta-oxidation.</text>
</comment>
<gene>
    <name evidence="6" type="ORF">DRE_03908</name>
</gene>
<dbReference type="Proteomes" id="UP000024837">
    <property type="component" value="Unassembled WGS sequence"/>
</dbReference>
<keyword evidence="3" id="KW-0276">Fatty acid metabolism</keyword>
<proteinExistence type="inferred from homology"/>
<dbReference type="GO" id="GO:0051750">
    <property type="term" value="F:delta(3,5)-delta(2,4)-dienoyl-CoA isomerase activity"/>
    <property type="evidence" value="ECO:0007669"/>
    <property type="project" value="TreeGrafter"/>
</dbReference>
<evidence type="ECO:0000256" key="3">
    <source>
        <dbReference type="ARBA" id="ARBA00022832"/>
    </source>
</evidence>
<dbReference type="Gene3D" id="1.10.12.10">
    <property type="entry name" value="Lyase 2-enoyl-coa Hydratase, Chain A, domain 2"/>
    <property type="match status" value="1"/>
</dbReference>